<dbReference type="EMBL" id="KZ309420">
    <property type="protein sequence ID" value="KAG8238715.1"/>
    <property type="molecule type" value="Genomic_DNA"/>
</dbReference>
<dbReference type="PROSITE" id="PS00191">
    <property type="entry name" value="CYTOCHROME_B5_1"/>
    <property type="match status" value="1"/>
</dbReference>
<reference evidence="16" key="2">
    <citation type="submission" date="2017-10" db="EMBL/GenBank/DDBJ databases">
        <title>Ladona fulva Genome sequencing and assembly.</title>
        <authorList>
            <person name="Murali S."/>
            <person name="Richards S."/>
            <person name="Bandaranaike D."/>
            <person name="Bellair M."/>
            <person name="Blankenburg K."/>
            <person name="Chao H."/>
            <person name="Dinh H."/>
            <person name="Doddapaneni H."/>
            <person name="Dugan-Rocha S."/>
            <person name="Elkadiri S."/>
            <person name="Gnanaolivu R."/>
            <person name="Hernandez B."/>
            <person name="Skinner E."/>
            <person name="Javaid M."/>
            <person name="Lee S."/>
            <person name="Li M."/>
            <person name="Ming W."/>
            <person name="Munidasa M."/>
            <person name="Muniz J."/>
            <person name="Nguyen L."/>
            <person name="Hughes D."/>
            <person name="Osuji N."/>
            <person name="Pu L.-L."/>
            <person name="Puazo M."/>
            <person name="Qu C."/>
            <person name="Quiroz J."/>
            <person name="Raj R."/>
            <person name="Weissenberger G."/>
            <person name="Xin Y."/>
            <person name="Zou X."/>
            <person name="Han Y."/>
            <person name="Worley K."/>
            <person name="Muzny D."/>
            <person name="Gibbs R."/>
        </authorList>
    </citation>
    <scope>NUCLEOTIDE SEQUENCE</scope>
    <source>
        <strain evidence="16">Sampled in the wild</strain>
    </source>
</reference>
<comment type="similarity">
    <text evidence="12 14">Belongs to the cytochrome b5 family.</text>
</comment>
<proteinExistence type="inferred from homology"/>
<organism evidence="16 17">
    <name type="scientific">Ladona fulva</name>
    <name type="common">Scarce chaser dragonfly</name>
    <name type="synonym">Libellula fulva</name>
    <dbReference type="NCBI Taxonomy" id="123851"/>
    <lineage>
        <taxon>Eukaryota</taxon>
        <taxon>Metazoa</taxon>
        <taxon>Ecdysozoa</taxon>
        <taxon>Arthropoda</taxon>
        <taxon>Hexapoda</taxon>
        <taxon>Insecta</taxon>
        <taxon>Pterygota</taxon>
        <taxon>Palaeoptera</taxon>
        <taxon>Odonata</taxon>
        <taxon>Epiprocta</taxon>
        <taxon>Anisoptera</taxon>
        <taxon>Libelluloidea</taxon>
        <taxon>Libellulidae</taxon>
        <taxon>Ladona</taxon>
    </lineage>
</organism>
<dbReference type="GO" id="GO:0005789">
    <property type="term" value="C:endoplasmic reticulum membrane"/>
    <property type="evidence" value="ECO:0007669"/>
    <property type="project" value="UniProtKB-SubCell"/>
</dbReference>
<keyword evidence="7" id="KW-0492">Microsome</keyword>
<evidence type="ECO:0000256" key="4">
    <source>
        <dbReference type="ARBA" id="ARBA00022692"/>
    </source>
</evidence>
<dbReference type="InterPro" id="IPR018506">
    <property type="entry name" value="Cyt_B5_heme-BS"/>
</dbReference>
<dbReference type="PROSITE" id="PS50255">
    <property type="entry name" value="CYTOCHROME_B5_2"/>
    <property type="match status" value="1"/>
</dbReference>
<dbReference type="PANTHER" id="PTHR19359:SF150">
    <property type="entry name" value="CYTOCHROME B5"/>
    <property type="match status" value="1"/>
</dbReference>
<evidence type="ECO:0000256" key="11">
    <source>
        <dbReference type="ARBA" id="ARBA00037877"/>
    </source>
</evidence>
<reference evidence="16" key="1">
    <citation type="submission" date="2013-04" db="EMBL/GenBank/DDBJ databases">
        <authorList>
            <person name="Qu J."/>
            <person name="Murali S.C."/>
            <person name="Bandaranaike D."/>
            <person name="Bellair M."/>
            <person name="Blankenburg K."/>
            <person name="Chao H."/>
            <person name="Dinh H."/>
            <person name="Doddapaneni H."/>
            <person name="Downs B."/>
            <person name="Dugan-Rocha S."/>
            <person name="Elkadiri S."/>
            <person name="Gnanaolivu R.D."/>
            <person name="Hernandez B."/>
            <person name="Javaid M."/>
            <person name="Jayaseelan J.C."/>
            <person name="Lee S."/>
            <person name="Li M."/>
            <person name="Ming W."/>
            <person name="Munidasa M."/>
            <person name="Muniz J."/>
            <person name="Nguyen L."/>
            <person name="Ongeri F."/>
            <person name="Osuji N."/>
            <person name="Pu L.-L."/>
            <person name="Puazo M."/>
            <person name="Qu C."/>
            <person name="Quiroz J."/>
            <person name="Raj R."/>
            <person name="Weissenberger G."/>
            <person name="Xin Y."/>
            <person name="Zou X."/>
            <person name="Han Y."/>
            <person name="Richards S."/>
            <person name="Worley K."/>
            <person name="Muzny D."/>
            <person name="Gibbs R."/>
        </authorList>
    </citation>
    <scope>NUCLEOTIDE SEQUENCE</scope>
    <source>
        <strain evidence="16">Sampled in the wild</strain>
    </source>
</reference>
<keyword evidence="4 14" id="KW-0812">Transmembrane</keyword>
<evidence type="ECO:0000256" key="2">
    <source>
        <dbReference type="ARBA" id="ARBA00022448"/>
    </source>
</evidence>
<dbReference type="SUPFAM" id="SSF55856">
    <property type="entry name" value="Cytochrome b5-like heme/steroid binding domain"/>
    <property type="match status" value="1"/>
</dbReference>
<dbReference type="Gene3D" id="3.10.120.10">
    <property type="entry name" value="Cytochrome b5-like heme/steroid binding domain"/>
    <property type="match status" value="1"/>
</dbReference>
<keyword evidence="8" id="KW-0249">Electron transport</keyword>
<dbReference type="Proteomes" id="UP000792457">
    <property type="component" value="Unassembled WGS sequence"/>
</dbReference>
<keyword evidence="3 14" id="KW-0349">Heme</keyword>
<dbReference type="PANTHER" id="PTHR19359">
    <property type="entry name" value="CYTOCHROME B5"/>
    <property type="match status" value="1"/>
</dbReference>
<dbReference type="InterPro" id="IPR001199">
    <property type="entry name" value="Cyt_B5-like_heme/steroid-bd"/>
</dbReference>
<keyword evidence="6" id="KW-0256">Endoplasmic reticulum</keyword>
<dbReference type="AlphaFoldDB" id="A0A8K0P7B8"/>
<accession>A0A8K0P7B8</accession>
<keyword evidence="5 14" id="KW-0479">Metal-binding</keyword>
<dbReference type="GO" id="GO:0046872">
    <property type="term" value="F:metal ion binding"/>
    <property type="evidence" value="ECO:0007669"/>
    <property type="project" value="UniProtKB-UniRule"/>
</dbReference>
<evidence type="ECO:0000256" key="5">
    <source>
        <dbReference type="ARBA" id="ARBA00022723"/>
    </source>
</evidence>
<dbReference type="Pfam" id="PF00173">
    <property type="entry name" value="Cyt-b5"/>
    <property type="match status" value="1"/>
</dbReference>
<dbReference type="OrthoDB" id="433474at2759"/>
<evidence type="ECO:0000256" key="12">
    <source>
        <dbReference type="ARBA" id="ARBA00038168"/>
    </source>
</evidence>
<feature type="domain" description="Cytochrome b5 heme-binding" evidence="15">
    <location>
        <begin position="19"/>
        <end position="97"/>
    </location>
</feature>
<evidence type="ECO:0000256" key="7">
    <source>
        <dbReference type="ARBA" id="ARBA00022848"/>
    </source>
</evidence>
<comment type="caution">
    <text evidence="16">The sequence shown here is derived from an EMBL/GenBank/DDBJ whole genome shotgun (WGS) entry which is preliminary data.</text>
</comment>
<dbReference type="InterPro" id="IPR050668">
    <property type="entry name" value="Cytochrome_b5"/>
</dbReference>
<keyword evidence="14" id="KW-1133">Transmembrane helix</keyword>
<keyword evidence="10 14" id="KW-0472">Membrane</keyword>
<keyword evidence="17" id="KW-1185">Reference proteome</keyword>
<dbReference type="InterPro" id="IPR036400">
    <property type="entry name" value="Cyt_B5-like_heme/steroid_sf"/>
</dbReference>
<evidence type="ECO:0000256" key="8">
    <source>
        <dbReference type="ARBA" id="ARBA00022982"/>
    </source>
</evidence>
<sequence length="149" mass="16769">MALSFCNFQIGTLAIMTETTSEVKLYSLKEVAQNKDKKWITIHNNVYDVSGFLNEHPGGEEILIEQAGKDATEPFEDVGHSTDARELMAKYKIGELVEEDRKDTKVKKHEWKSSDEGTSNAWSSWLIPAAIGIAATIAYRCYLMYQSSN</sequence>
<dbReference type="GO" id="GO:0020037">
    <property type="term" value="F:heme binding"/>
    <property type="evidence" value="ECO:0007669"/>
    <property type="project" value="UniProtKB-UniRule"/>
</dbReference>
<evidence type="ECO:0000256" key="13">
    <source>
        <dbReference type="ARBA" id="ARBA00039806"/>
    </source>
</evidence>
<dbReference type="FunFam" id="3.10.120.10:FF:000002">
    <property type="entry name" value="Cytochrome b5 type B"/>
    <property type="match status" value="1"/>
</dbReference>
<comment type="subcellular location">
    <subcellularLocation>
        <location evidence="1">Endoplasmic reticulum membrane</location>
        <topology evidence="1">Single-pass membrane protein</topology>
        <orientation evidence="1">Cytoplasmic side</orientation>
    </subcellularLocation>
    <subcellularLocation>
        <location evidence="11">Microsome membrane</location>
        <topology evidence="11">Single-pass membrane protein</topology>
        <orientation evidence="11">Cytoplasmic side</orientation>
    </subcellularLocation>
</comment>
<dbReference type="SMART" id="SM01117">
    <property type="entry name" value="Cyt-b5"/>
    <property type="match status" value="1"/>
</dbReference>
<evidence type="ECO:0000259" key="15">
    <source>
        <dbReference type="PROSITE" id="PS50255"/>
    </source>
</evidence>
<evidence type="ECO:0000256" key="14">
    <source>
        <dbReference type="RuleBase" id="RU362121"/>
    </source>
</evidence>
<evidence type="ECO:0000313" key="17">
    <source>
        <dbReference type="Proteomes" id="UP000792457"/>
    </source>
</evidence>
<keyword evidence="9 14" id="KW-0408">Iron</keyword>
<protein>
    <recommendedName>
        <fullName evidence="13">Cytochrome b5</fullName>
    </recommendedName>
</protein>
<dbReference type="PRINTS" id="PR00363">
    <property type="entry name" value="CYTOCHROMEB5"/>
</dbReference>
<name>A0A8K0P7B8_LADFU</name>
<gene>
    <name evidence="16" type="ORF">J437_LFUL015274</name>
</gene>
<evidence type="ECO:0000256" key="3">
    <source>
        <dbReference type="ARBA" id="ARBA00022617"/>
    </source>
</evidence>
<evidence type="ECO:0000256" key="6">
    <source>
        <dbReference type="ARBA" id="ARBA00022824"/>
    </source>
</evidence>
<keyword evidence="2" id="KW-0813">Transport</keyword>
<feature type="transmembrane region" description="Helical" evidence="14">
    <location>
        <begin position="122"/>
        <end position="143"/>
    </location>
</feature>
<evidence type="ECO:0000256" key="1">
    <source>
        <dbReference type="ARBA" id="ARBA00004131"/>
    </source>
</evidence>
<evidence type="ECO:0000256" key="10">
    <source>
        <dbReference type="ARBA" id="ARBA00023136"/>
    </source>
</evidence>
<evidence type="ECO:0000313" key="16">
    <source>
        <dbReference type="EMBL" id="KAG8238715.1"/>
    </source>
</evidence>
<evidence type="ECO:0000256" key="9">
    <source>
        <dbReference type="ARBA" id="ARBA00023004"/>
    </source>
</evidence>